<proteinExistence type="predicted"/>
<protein>
    <submittedName>
        <fullName evidence="2">Cell division cycle protein 20</fullName>
    </submittedName>
</protein>
<keyword evidence="2" id="KW-0131">Cell cycle</keyword>
<keyword evidence="2" id="KW-0132">Cell division</keyword>
<feature type="signal peptide" evidence="1">
    <location>
        <begin position="1"/>
        <end position="19"/>
    </location>
</feature>
<accession>A0A0A8XVR5</accession>
<dbReference type="GO" id="GO:0051301">
    <property type="term" value="P:cell division"/>
    <property type="evidence" value="ECO:0007669"/>
    <property type="project" value="UniProtKB-KW"/>
</dbReference>
<feature type="chain" id="PRO_5002041989" evidence="1">
    <location>
        <begin position="20"/>
        <end position="72"/>
    </location>
</feature>
<evidence type="ECO:0000313" key="2">
    <source>
        <dbReference type="EMBL" id="JAD17961.1"/>
    </source>
</evidence>
<keyword evidence="1" id="KW-0732">Signal</keyword>
<evidence type="ECO:0000256" key="1">
    <source>
        <dbReference type="SAM" id="SignalP"/>
    </source>
</evidence>
<reference evidence="2" key="1">
    <citation type="submission" date="2014-09" db="EMBL/GenBank/DDBJ databases">
        <authorList>
            <person name="Magalhaes I.L.F."/>
            <person name="Oliveira U."/>
            <person name="Santos F.R."/>
            <person name="Vidigal T.H.D.A."/>
            <person name="Brescovit A.D."/>
            <person name="Santos A.J."/>
        </authorList>
    </citation>
    <scope>NUCLEOTIDE SEQUENCE</scope>
    <source>
        <tissue evidence="2">Shoot tissue taken approximately 20 cm above the soil surface</tissue>
    </source>
</reference>
<name>A0A0A8XVR5_ARUDO</name>
<sequence length="72" mass="7686">MWRRCLAGLVCRWVEAASAETFSGSGGLFLKARIRVRLLSSFSASSLRYASLDGDAATPTAFSLSLLGSVSR</sequence>
<dbReference type="AlphaFoldDB" id="A0A0A8XVR5"/>
<reference evidence="2" key="2">
    <citation type="journal article" date="2015" name="Data Brief">
        <title>Shoot transcriptome of the giant reed, Arundo donax.</title>
        <authorList>
            <person name="Barrero R.A."/>
            <person name="Guerrero F.D."/>
            <person name="Moolhuijzen P."/>
            <person name="Goolsby J.A."/>
            <person name="Tidwell J."/>
            <person name="Bellgard S.E."/>
            <person name="Bellgard M.I."/>
        </authorList>
    </citation>
    <scope>NUCLEOTIDE SEQUENCE</scope>
    <source>
        <tissue evidence="2">Shoot tissue taken approximately 20 cm above the soil surface</tissue>
    </source>
</reference>
<organism evidence="2">
    <name type="scientific">Arundo donax</name>
    <name type="common">Giant reed</name>
    <name type="synonym">Donax arundinaceus</name>
    <dbReference type="NCBI Taxonomy" id="35708"/>
    <lineage>
        <taxon>Eukaryota</taxon>
        <taxon>Viridiplantae</taxon>
        <taxon>Streptophyta</taxon>
        <taxon>Embryophyta</taxon>
        <taxon>Tracheophyta</taxon>
        <taxon>Spermatophyta</taxon>
        <taxon>Magnoliopsida</taxon>
        <taxon>Liliopsida</taxon>
        <taxon>Poales</taxon>
        <taxon>Poaceae</taxon>
        <taxon>PACMAD clade</taxon>
        <taxon>Arundinoideae</taxon>
        <taxon>Arundineae</taxon>
        <taxon>Arundo</taxon>
    </lineage>
</organism>
<dbReference type="EMBL" id="GBRH01279934">
    <property type="protein sequence ID" value="JAD17961.1"/>
    <property type="molecule type" value="Transcribed_RNA"/>
</dbReference>